<reference evidence="1" key="2">
    <citation type="submission" date="2020-11" db="EMBL/GenBank/DDBJ databases">
        <authorList>
            <consortium name="DOE Joint Genome Institute"/>
            <person name="Kuo A."/>
            <person name="Miyauchi S."/>
            <person name="Kiss E."/>
            <person name="Drula E."/>
            <person name="Kohler A."/>
            <person name="Sanchez-Garcia M."/>
            <person name="Andreopoulos B."/>
            <person name="Barry K.W."/>
            <person name="Bonito G."/>
            <person name="Buee M."/>
            <person name="Carver A."/>
            <person name="Chen C."/>
            <person name="Cichocki N."/>
            <person name="Clum A."/>
            <person name="Culley D."/>
            <person name="Crous P.W."/>
            <person name="Fauchery L."/>
            <person name="Girlanda M."/>
            <person name="Hayes R."/>
            <person name="Keri Z."/>
            <person name="Labutti K."/>
            <person name="Lipzen A."/>
            <person name="Lombard V."/>
            <person name="Magnuson J."/>
            <person name="Maillard F."/>
            <person name="Morin E."/>
            <person name="Murat C."/>
            <person name="Nolan M."/>
            <person name="Ohm R."/>
            <person name="Pangilinan J."/>
            <person name="Pereira M."/>
            <person name="Perotto S."/>
            <person name="Peter M."/>
            <person name="Riley R."/>
            <person name="Sitrit Y."/>
            <person name="Stielow B."/>
            <person name="Szollosi G."/>
            <person name="Zifcakova L."/>
            <person name="Stursova M."/>
            <person name="Spatafora J.W."/>
            <person name="Tedersoo L."/>
            <person name="Vaario L.-M."/>
            <person name="Yamada A."/>
            <person name="Yan M."/>
            <person name="Wang P."/>
            <person name="Xu J."/>
            <person name="Bruns T."/>
            <person name="Baldrian P."/>
            <person name="Vilgalys R."/>
            <person name="Henrissat B."/>
            <person name="Grigoriev I.V."/>
            <person name="Hibbett D."/>
            <person name="Nagy L.G."/>
            <person name="Martin F.M."/>
        </authorList>
    </citation>
    <scope>NUCLEOTIDE SEQUENCE</scope>
    <source>
        <strain evidence="1">UH-Tt-Lm1</strain>
    </source>
</reference>
<accession>A0A9P6L6D6</accession>
<sequence>MNALDHCLTTTDIKGVATRLTRTSAQLTRCLAFGPSHYARLRSQLEDRGFLDPLRLFRPFTKLACVDRISALPFAVCTLCCGPRPELTYLKKREFKFYPGQDVVIGYLDPPDGNSPKQLIHNRFLAFIPPPLNQDKRLSSSPSHPLNLLSKAMQNSTFLPTFFHQPNNGSVSHPSSSAHYADRGGESNLEVGESPWALRSTFDARHPSQGPSALAEWETATLWTPDATGRLPQEAIGGIGMFDPASTIHASYSDVFLDQGTPEFFHPAFSQPVLPYPLSQVASRGVINNSPDGMERQSISLGYASSRRSAGNNPEDHLQLPTADAVRTVVYEANVAPVSSPPLPVHLHWRKIPQERYIPKMGDKSFLRLQGVTFSVNGTLGFNMKRALDQNFRGLDGRDRPVLEDANGPVSCRLLFSGYPADTQHNQIAVKNWKKTPAPITRSKLAYEIAKRINRYLDDLATAQMDPSADPRWTVGQGCMKIENMYLVSFTWVSKGSLQPEIWVDTACA</sequence>
<evidence type="ECO:0000313" key="2">
    <source>
        <dbReference type="Proteomes" id="UP000736335"/>
    </source>
</evidence>
<proteinExistence type="predicted"/>
<organism evidence="1 2">
    <name type="scientific">Thelephora terrestris</name>
    <dbReference type="NCBI Taxonomy" id="56493"/>
    <lineage>
        <taxon>Eukaryota</taxon>
        <taxon>Fungi</taxon>
        <taxon>Dikarya</taxon>
        <taxon>Basidiomycota</taxon>
        <taxon>Agaricomycotina</taxon>
        <taxon>Agaricomycetes</taxon>
        <taxon>Thelephorales</taxon>
        <taxon>Thelephoraceae</taxon>
        <taxon>Thelephora</taxon>
    </lineage>
</organism>
<comment type="caution">
    <text evidence="1">The sequence shown here is derived from an EMBL/GenBank/DDBJ whole genome shotgun (WGS) entry which is preliminary data.</text>
</comment>
<dbReference type="AlphaFoldDB" id="A0A9P6L6D6"/>
<name>A0A9P6L6D6_9AGAM</name>
<gene>
    <name evidence="1" type="ORF">BJ322DRAFT_1109355</name>
</gene>
<protein>
    <submittedName>
        <fullName evidence="1">Uncharacterized protein</fullName>
    </submittedName>
</protein>
<evidence type="ECO:0000313" key="1">
    <source>
        <dbReference type="EMBL" id="KAF9784645.1"/>
    </source>
</evidence>
<dbReference type="Proteomes" id="UP000736335">
    <property type="component" value="Unassembled WGS sequence"/>
</dbReference>
<dbReference type="EMBL" id="WIUZ02000008">
    <property type="protein sequence ID" value="KAF9784645.1"/>
    <property type="molecule type" value="Genomic_DNA"/>
</dbReference>
<reference evidence="1" key="1">
    <citation type="journal article" date="2020" name="Nat. Commun.">
        <title>Large-scale genome sequencing of mycorrhizal fungi provides insights into the early evolution of symbiotic traits.</title>
        <authorList>
            <person name="Miyauchi S."/>
            <person name="Kiss E."/>
            <person name="Kuo A."/>
            <person name="Drula E."/>
            <person name="Kohler A."/>
            <person name="Sanchez-Garcia M."/>
            <person name="Morin E."/>
            <person name="Andreopoulos B."/>
            <person name="Barry K.W."/>
            <person name="Bonito G."/>
            <person name="Buee M."/>
            <person name="Carver A."/>
            <person name="Chen C."/>
            <person name="Cichocki N."/>
            <person name="Clum A."/>
            <person name="Culley D."/>
            <person name="Crous P.W."/>
            <person name="Fauchery L."/>
            <person name="Girlanda M."/>
            <person name="Hayes R.D."/>
            <person name="Keri Z."/>
            <person name="LaButti K."/>
            <person name="Lipzen A."/>
            <person name="Lombard V."/>
            <person name="Magnuson J."/>
            <person name="Maillard F."/>
            <person name="Murat C."/>
            <person name="Nolan M."/>
            <person name="Ohm R.A."/>
            <person name="Pangilinan J."/>
            <person name="Pereira M.F."/>
            <person name="Perotto S."/>
            <person name="Peter M."/>
            <person name="Pfister S."/>
            <person name="Riley R."/>
            <person name="Sitrit Y."/>
            <person name="Stielow J.B."/>
            <person name="Szollosi G."/>
            <person name="Zifcakova L."/>
            <person name="Stursova M."/>
            <person name="Spatafora J.W."/>
            <person name="Tedersoo L."/>
            <person name="Vaario L.M."/>
            <person name="Yamada A."/>
            <person name="Yan M."/>
            <person name="Wang P."/>
            <person name="Xu J."/>
            <person name="Bruns T."/>
            <person name="Baldrian P."/>
            <person name="Vilgalys R."/>
            <person name="Dunand C."/>
            <person name="Henrissat B."/>
            <person name="Grigoriev I.V."/>
            <person name="Hibbett D."/>
            <person name="Nagy L.G."/>
            <person name="Martin F.M."/>
        </authorList>
    </citation>
    <scope>NUCLEOTIDE SEQUENCE</scope>
    <source>
        <strain evidence="1">UH-Tt-Lm1</strain>
    </source>
</reference>
<keyword evidence="2" id="KW-1185">Reference proteome</keyword>